<evidence type="ECO:0000313" key="1">
    <source>
        <dbReference type="EMBL" id="KFE66824.1"/>
    </source>
</evidence>
<dbReference type="EMBL" id="JMCB01000009">
    <property type="protein sequence ID" value="KFE66824.1"/>
    <property type="molecule type" value="Genomic_DNA"/>
</dbReference>
<proteinExistence type="predicted"/>
<reference evidence="1 2" key="1">
    <citation type="submission" date="2014-04" db="EMBL/GenBank/DDBJ databases">
        <title>Genome assembly of Hyalangium minutum DSM 14724.</title>
        <authorList>
            <person name="Sharma G."/>
            <person name="Subramanian S."/>
        </authorList>
    </citation>
    <scope>NUCLEOTIDE SEQUENCE [LARGE SCALE GENOMIC DNA]</scope>
    <source>
        <strain evidence="1 2">DSM 14724</strain>
    </source>
</reference>
<dbReference type="AlphaFoldDB" id="A0A085WGL1"/>
<dbReference type="InterPro" id="IPR015943">
    <property type="entry name" value="WD40/YVTN_repeat-like_dom_sf"/>
</dbReference>
<comment type="caution">
    <text evidence="1">The sequence shown here is derived from an EMBL/GenBank/DDBJ whole genome shotgun (WGS) entry which is preliminary data.</text>
</comment>
<dbReference type="PANTHER" id="PTHR40274:SF4">
    <property type="entry name" value="BLL1406 PROTEIN"/>
    <property type="match status" value="1"/>
</dbReference>
<keyword evidence="2" id="KW-1185">Reference proteome</keyword>
<dbReference type="SUPFAM" id="SSF63829">
    <property type="entry name" value="Calcium-dependent phosphotriesterase"/>
    <property type="match status" value="1"/>
</dbReference>
<dbReference type="OrthoDB" id="476591at2"/>
<dbReference type="STRING" id="394096.DB31_9038"/>
<dbReference type="RefSeq" id="WP_044191883.1">
    <property type="nucleotide sequence ID" value="NZ_JMCB01000009.1"/>
</dbReference>
<accession>A0A085WGL1</accession>
<gene>
    <name evidence="1" type="ORF">DB31_9038</name>
</gene>
<dbReference type="Proteomes" id="UP000028725">
    <property type="component" value="Unassembled WGS sequence"/>
</dbReference>
<evidence type="ECO:0000313" key="2">
    <source>
        <dbReference type="Proteomes" id="UP000028725"/>
    </source>
</evidence>
<dbReference type="PANTHER" id="PTHR40274">
    <property type="entry name" value="VIRGINIAMYCIN B LYASE"/>
    <property type="match status" value="1"/>
</dbReference>
<organism evidence="1 2">
    <name type="scientific">Hyalangium minutum</name>
    <dbReference type="NCBI Taxonomy" id="394096"/>
    <lineage>
        <taxon>Bacteria</taxon>
        <taxon>Pseudomonadati</taxon>
        <taxon>Myxococcota</taxon>
        <taxon>Myxococcia</taxon>
        <taxon>Myxococcales</taxon>
        <taxon>Cystobacterineae</taxon>
        <taxon>Archangiaceae</taxon>
        <taxon>Hyalangium</taxon>
    </lineage>
</organism>
<dbReference type="InterPro" id="IPR051344">
    <property type="entry name" value="Vgb"/>
</dbReference>
<protein>
    <submittedName>
        <fullName evidence="1">Uncharacterized protein</fullName>
    </submittedName>
</protein>
<name>A0A085WGL1_9BACT</name>
<dbReference type="SUPFAM" id="SSF101898">
    <property type="entry name" value="NHL repeat"/>
    <property type="match status" value="1"/>
</dbReference>
<sequence length="366" mass="38308">MNPLLISKLSSKWSASRFRATALLSACVLSLAVGCGEDEPAKPLDRGVLLVGNTRANNIVSFDEQTGEFLGDFVTAGSGDLVAPDSLVIGPDGSLYVASGDTAQNSAVLRYDAKTGKFIDRFASGGGLIRPYGVAFGPDQRMYVSSFLTDQVLRFNAQTGAFVDVFATGSGQPGGLNGPNALVFGPDGKLYVSTEGTIAVNGQPTFPGLPSQVLRYDITTRQGEVFIDQPALSPAGAGYVSLLGLVFGPDCGTPSGACDLFVSDFANDIRRYDLGTRALEATLSTNYSGTVPTKNNLGSLTFGADFNLFTVGFDNTPEGQAKGAILRFDGKGNTPNPLAGQAGALFVPPEEHLVRPIGILYTRLPK</sequence>
<dbReference type="Gene3D" id="2.130.10.10">
    <property type="entry name" value="YVTN repeat-like/Quinoprotein amine dehydrogenase"/>
    <property type="match status" value="1"/>
</dbReference>